<dbReference type="AlphaFoldDB" id="A0A1M5U5Y9"/>
<organism evidence="7 8">
    <name type="scientific">Sporobacter termitidis DSM 10068</name>
    <dbReference type="NCBI Taxonomy" id="1123282"/>
    <lineage>
        <taxon>Bacteria</taxon>
        <taxon>Bacillati</taxon>
        <taxon>Bacillota</taxon>
        <taxon>Clostridia</taxon>
        <taxon>Eubacteriales</taxon>
        <taxon>Oscillospiraceae</taxon>
        <taxon>Sporobacter</taxon>
    </lineage>
</organism>
<feature type="transmembrane region" description="Helical" evidence="6">
    <location>
        <begin position="69"/>
        <end position="88"/>
    </location>
</feature>
<name>A0A1M5U5Y9_9FIRM</name>
<dbReference type="OrthoDB" id="9802195at2"/>
<keyword evidence="3" id="KW-0133">Cell shape</keyword>
<sequence>MNERITDFLDDVCSHIKYKKIHHEIRAELTEHILEAAEDIGVEQAVLQMGNSFEIGENLNQQHKPKTEWSIIGLIAAITAIGGIAMYASSHHQGYSFLNFSRYLILDGIGILAMLGIYFFDYTKLKKFSLPIYCMAMIMIGMSLITGDEVNGRSFLSIAGINLSSEYAVVLFVIAFAGFVEKYHGQGFYAIIKLGLWGIFSFIAMITVSNTSGMVVLAITYSVLVLVAVVRNDFGGSKKSQSISLFSFGIASLFCVFSITPNQQVISDSWFAVSQWFGGMNTVVSGREFLSSMPAMTTDYVLINIILIFGWAVGITLLATITLFIIRIFITSKRIKNDYGFYLSLSAGMALSAQFTINILLNFNLIPLTGMSMPFVSYGGTGYIVNMVLVGTILAVWRRNNLLPKTQRQGQQWRQIYKA</sequence>
<comment type="subcellular location">
    <subcellularLocation>
        <location evidence="1">Membrane</location>
        <topology evidence="1">Multi-pass membrane protein</topology>
    </subcellularLocation>
</comment>
<evidence type="ECO:0000256" key="2">
    <source>
        <dbReference type="ARBA" id="ARBA00022692"/>
    </source>
</evidence>
<dbReference type="Pfam" id="PF01098">
    <property type="entry name" value="FTSW_RODA_SPOVE"/>
    <property type="match status" value="1"/>
</dbReference>
<accession>A0A1M5U5Y9</accession>
<gene>
    <name evidence="7" type="ORF">SAMN02745823_00369</name>
</gene>
<keyword evidence="7" id="KW-0132">Cell division</keyword>
<dbReference type="GO" id="GO:0015648">
    <property type="term" value="F:lipid-linked peptidoglycan transporter activity"/>
    <property type="evidence" value="ECO:0007669"/>
    <property type="project" value="TreeGrafter"/>
</dbReference>
<keyword evidence="4 6" id="KW-1133">Transmembrane helix</keyword>
<evidence type="ECO:0000256" key="1">
    <source>
        <dbReference type="ARBA" id="ARBA00004141"/>
    </source>
</evidence>
<feature type="transmembrane region" description="Helical" evidence="6">
    <location>
        <begin position="100"/>
        <end position="121"/>
    </location>
</feature>
<feature type="transmembrane region" description="Helical" evidence="6">
    <location>
        <begin position="128"/>
        <end position="146"/>
    </location>
</feature>
<feature type="transmembrane region" description="Helical" evidence="6">
    <location>
        <begin position="212"/>
        <end position="230"/>
    </location>
</feature>
<dbReference type="GO" id="GO:0008360">
    <property type="term" value="P:regulation of cell shape"/>
    <property type="evidence" value="ECO:0007669"/>
    <property type="project" value="UniProtKB-KW"/>
</dbReference>
<keyword evidence="7" id="KW-0131">Cell cycle</keyword>
<dbReference type="GO" id="GO:0051301">
    <property type="term" value="P:cell division"/>
    <property type="evidence" value="ECO:0007669"/>
    <property type="project" value="UniProtKB-KW"/>
</dbReference>
<feature type="transmembrane region" description="Helical" evidence="6">
    <location>
        <begin position="187"/>
        <end position="206"/>
    </location>
</feature>
<evidence type="ECO:0000256" key="4">
    <source>
        <dbReference type="ARBA" id="ARBA00022989"/>
    </source>
</evidence>
<dbReference type="Proteomes" id="UP000183995">
    <property type="component" value="Unassembled WGS sequence"/>
</dbReference>
<evidence type="ECO:0000256" key="6">
    <source>
        <dbReference type="SAM" id="Phobius"/>
    </source>
</evidence>
<dbReference type="STRING" id="1123282.SAMN02745823_00369"/>
<dbReference type="InterPro" id="IPR001182">
    <property type="entry name" value="FtsW/RodA"/>
</dbReference>
<dbReference type="PANTHER" id="PTHR30474:SF1">
    <property type="entry name" value="PEPTIDOGLYCAN GLYCOSYLTRANSFERASE MRDB"/>
    <property type="match status" value="1"/>
</dbReference>
<keyword evidence="2 6" id="KW-0812">Transmembrane</keyword>
<dbReference type="RefSeq" id="WP_073075927.1">
    <property type="nucleotide sequence ID" value="NZ_FQXV01000001.1"/>
</dbReference>
<feature type="transmembrane region" description="Helical" evidence="6">
    <location>
        <begin position="375"/>
        <end position="397"/>
    </location>
</feature>
<evidence type="ECO:0000313" key="7">
    <source>
        <dbReference type="EMBL" id="SHH58310.1"/>
    </source>
</evidence>
<dbReference type="PANTHER" id="PTHR30474">
    <property type="entry name" value="CELL CYCLE PROTEIN"/>
    <property type="match status" value="1"/>
</dbReference>
<dbReference type="EMBL" id="FQXV01000001">
    <property type="protein sequence ID" value="SHH58310.1"/>
    <property type="molecule type" value="Genomic_DNA"/>
</dbReference>
<keyword evidence="8" id="KW-1185">Reference proteome</keyword>
<evidence type="ECO:0000313" key="8">
    <source>
        <dbReference type="Proteomes" id="UP000183995"/>
    </source>
</evidence>
<dbReference type="GO" id="GO:0032153">
    <property type="term" value="C:cell division site"/>
    <property type="evidence" value="ECO:0007669"/>
    <property type="project" value="TreeGrafter"/>
</dbReference>
<feature type="transmembrane region" description="Helical" evidence="6">
    <location>
        <begin position="341"/>
        <end position="363"/>
    </location>
</feature>
<protein>
    <submittedName>
        <fullName evidence="7">Cell division protein FtsW, lipid II flippase</fullName>
    </submittedName>
</protein>
<evidence type="ECO:0000256" key="3">
    <source>
        <dbReference type="ARBA" id="ARBA00022960"/>
    </source>
</evidence>
<proteinExistence type="predicted"/>
<feature type="transmembrane region" description="Helical" evidence="6">
    <location>
        <begin position="242"/>
        <end position="260"/>
    </location>
</feature>
<evidence type="ECO:0000256" key="5">
    <source>
        <dbReference type="ARBA" id="ARBA00023136"/>
    </source>
</evidence>
<reference evidence="7 8" key="1">
    <citation type="submission" date="2016-11" db="EMBL/GenBank/DDBJ databases">
        <authorList>
            <person name="Jaros S."/>
            <person name="Januszkiewicz K."/>
            <person name="Wedrychowicz H."/>
        </authorList>
    </citation>
    <scope>NUCLEOTIDE SEQUENCE [LARGE SCALE GENOMIC DNA]</scope>
    <source>
        <strain evidence="7 8">DSM 10068</strain>
    </source>
</reference>
<keyword evidence="5 6" id="KW-0472">Membrane</keyword>
<feature type="transmembrane region" description="Helical" evidence="6">
    <location>
        <begin position="158"/>
        <end position="180"/>
    </location>
</feature>
<dbReference type="GO" id="GO:0005886">
    <property type="term" value="C:plasma membrane"/>
    <property type="evidence" value="ECO:0007669"/>
    <property type="project" value="TreeGrafter"/>
</dbReference>
<feature type="transmembrane region" description="Helical" evidence="6">
    <location>
        <begin position="300"/>
        <end position="329"/>
    </location>
</feature>